<dbReference type="OrthoDB" id="1371639at2"/>
<gene>
    <name evidence="1" type="ORF">HYN86_19725</name>
</gene>
<reference evidence="1 2" key="1">
    <citation type="submission" date="2018-06" db="EMBL/GenBank/DDBJ databases">
        <title>Genome sequencing of Flavobacterium.</title>
        <authorList>
            <person name="Baek M.-G."/>
            <person name="Yi H."/>
        </authorList>
    </citation>
    <scope>NUCLEOTIDE SEQUENCE [LARGE SCALE GENOMIC DNA]</scope>
    <source>
        <strain evidence="1 2">HYN0086</strain>
    </source>
</reference>
<proteinExistence type="predicted"/>
<dbReference type="AlphaFoldDB" id="A0A344LXQ1"/>
<dbReference type="EMBL" id="CP030261">
    <property type="protein sequence ID" value="AXB58693.1"/>
    <property type="molecule type" value="Genomic_DNA"/>
</dbReference>
<accession>A0A344LXQ1</accession>
<organism evidence="1 2">
    <name type="scientific">Flavobacterium fluviale</name>
    <dbReference type="NCBI Taxonomy" id="2249356"/>
    <lineage>
        <taxon>Bacteria</taxon>
        <taxon>Pseudomonadati</taxon>
        <taxon>Bacteroidota</taxon>
        <taxon>Flavobacteriia</taxon>
        <taxon>Flavobacteriales</taxon>
        <taxon>Flavobacteriaceae</taxon>
        <taxon>Flavobacterium</taxon>
    </lineage>
</organism>
<dbReference type="Proteomes" id="UP000251561">
    <property type="component" value="Chromosome"/>
</dbReference>
<evidence type="ECO:0000313" key="1">
    <source>
        <dbReference type="EMBL" id="AXB58693.1"/>
    </source>
</evidence>
<keyword evidence="2" id="KW-1185">Reference proteome</keyword>
<evidence type="ECO:0000313" key="2">
    <source>
        <dbReference type="Proteomes" id="UP000251561"/>
    </source>
</evidence>
<name>A0A344LXQ1_9FLAO</name>
<sequence length="112" mass="12591">MKSIPTQFSYIQEKAVVMETLPTFLVKILQILADRYGMSCTLEELTSLLTPVFNTYTLLQNSIADQRKKQARVLDALLLLDKEGYIFLSSSSDESTISIKGLILVNNKVICN</sequence>
<protein>
    <submittedName>
        <fullName evidence="1">Uncharacterized protein</fullName>
    </submittedName>
</protein>
<dbReference type="KEGG" id="ffl:HYN86_19725"/>